<evidence type="ECO:0000313" key="3">
    <source>
        <dbReference type="EMBL" id="MFC4107765.1"/>
    </source>
</evidence>
<accession>A0ABV8KPG7</accession>
<protein>
    <submittedName>
        <fullName evidence="3">Uncharacterized protein</fullName>
    </submittedName>
</protein>
<keyword evidence="2" id="KW-1133">Transmembrane helix</keyword>
<dbReference type="Proteomes" id="UP001595868">
    <property type="component" value="Unassembled WGS sequence"/>
</dbReference>
<dbReference type="EMBL" id="JBHSBN010000011">
    <property type="protein sequence ID" value="MFC4107765.1"/>
    <property type="molecule type" value="Genomic_DNA"/>
</dbReference>
<keyword evidence="2" id="KW-0812">Transmembrane</keyword>
<sequence>MGDLATLATTGGGLGLLAVVIGYLLASNRADRREYQDAVDRAERRADEADARARAAVAASEALQQAVDEARAGRRAAEDRAALAERELARYRPPGGAP</sequence>
<gene>
    <name evidence="3" type="ORF">ACFOX0_17765</name>
</gene>
<evidence type="ECO:0000256" key="1">
    <source>
        <dbReference type="SAM" id="Coils"/>
    </source>
</evidence>
<name>A0ABV8KPG7_9ACTN</name>
<feature type="transmembrane region" description="Helical" evidence="2">
    <location>
        <begin position="6"/>
        <end position="26"/>
    </location>
</feature>
<evidence type="ECO:0000313" key="4">
    <source>
        <dbReference type="Proteomes" id="UP001595868"/>
    </source>
</evidence>
<dbReference type="RefSeq" id="WP_377547108.1">
    <property type="nucleotide sequence ID" value="NZ_JBHSBN010000011.1"/>
</dbReference>
<reference evidence="4" key="1">
    <citation type="journal article" date="2019" name="Int. J. Syst. Evol. Microbiol.">
        <title>The Global Catalogue of Microorganisms (GCM) 10K type strain sequencing project: providing services to taxonomists for standard genome sequencing and annotation.</title>
        <authorList>
            <consortium name="The Broad Institute Genomics Platform"/>
            <consortium name="The Broad Institute Genome Sequencing Center for Infectious Disease"/>
            <person name="Wu L."/>
            <person name="Ma J."/>
        </authorList>
    </citation>
    <scope>NUCLEOTIDE SEQUENCE [LARGE SCALE GENOMIC DNA]</scope>
    <source>
        <strain evidence="4">2902at01</strain>
    </source>
</reference>
<keyword evidence="4" id="KW-1185">Reference proteome</keyword>
<feature type="coiled-coil region" evidence="1">
    <location>
        <begin position="25"/>
        <end position="87"/>
    </location>
</feature>
<keyword evidence="1" id="KW-0175">Coiled coil</keyword>
<evidence type="ECO:0000256" key="2">
    <source>
        <dbReference type="SAM" id="Phobius"/>
    </source>
</evidence>
<proteinExistence type="predicted"/>
<comment type="caution">
    <text evidence="3">The sequence shown here is derived from an EMBL/GenBank/DDBJ whole genome shotgun (WGS) entry which is preliminary data.</text>
</comment>
<organism evidence="3 4">
    <name type="scientific">Micromonospora zhanjiangensis</name>
    <dbReference type="NCBI Taxonomy" id="1522057"/>
    <lineage>
        <taxon>Bacteria</taxon>
        <taxon>Bacillati</taxon>
        <taxon>Actinomycetota</taxon>
        <taxon>Actinomycetes</taxon>
        <taxon>Micromonosporales</taxon>
        <taxon>Micromonosporaceae</taxon>
        <taxon>Micromonospora</taxon>
    </lineage>
</organism>
<keyword evidence="2" id="KW-0472">Membrane</keyword>